<dbReference type="InterPro" id="IPR036291">
    <property type="entry name" value="NAD(P)-bd_dom_sf"/>
</dbReference>
<comment type="similarity">
    <text evidence="1">Belongs to the short-chain dehydrogenases/reductases (SDR) family.</text>
</comment>
<dbReference type="FunFam" id="3.40.50.720:FF:000173">
    <property type="entry name" value="3-oxoacyl-[acyl-carrier protein] reductase"/>
    <property type="match status" value="1"/>
</dbReference>
<dbReference type="RefSeq" id="WP_179715858.1">
    <property type="nucleotide sequence ID" value="NZ_JACBZT010000001.1"/>
</dbReference>
<organism evidence="4 5">
    <name type="scientific">Petropleomorpha daqingensis</name>
    <dbReference type="NCBI Taxonomy" id="2026353"/>
    <lineage>
        <taxon>Bacteria</taxon>
        <taxon>Bacillati</taxon>
        <taxon>Actinomycetota</taxon>
        <taxon>Actinomycetes</taxon>
        <taxon>Geodermatophilales</taxon>
        <taxon>Geodermatophilaceae</taxon>
        <taxon>Petropleomorpha</taxon>
    </lineage>
</organism>
<name>A0A853CB76_9ACTN</name>
<dbReference type="InterPro" id="IPR020904">
    <property type="entry name" value="Sc_DH/Rdtase_CS"/>
</dbReference>
<dbReference type="InterPro" id="IPR002347">
    <property type="entry name" value="SDR_fam"/>
</dbReference>
<keyword evidence="2 4" id="KW-0560">Oxidoreductase</keyword>
<dbReference type="SMART" id="SM00822">
    <property type="entry name" value="PKS_KR"/>
    <property type="match status" value="1"/>
</dbReference>
<dbReference type="GO" id="GO:0047936">
    <property type="term" value="F:glucose 1-dehydrogenase [NAD(P)+] activity"/>
    <property type="evidence" value="ECO:0007669"/>
    <property type="project" value="UniProtKB-EC"/>
</dbReference>
<dbReference type="PRINTS" id="PR00080">
    <property type="entry name" value="SDRFAMILY"/>
</dbReference>
<keyword evidence="5" id="KW-1185">Reference proteome</keyword>
<evidence type="ECO:0000313" key="5">
    <source>
        <dbReference type="Proteomes" id="UP000541969"/>
    </source>
</evidence>
<evidence type="ECO:0000256" key="1">
    <source>
        <dbReference type="ARBA" id="ARBA00006484"/>
    </source>
</evidence>
<comment type="caution">
    <text evidence="4">The sequence shown here is derived from an EMBL/GenBank/DDBJ whole genome shotgun (WGS) entry which is preliminary data.</text>
</comment>
<dbReference type="InterPro" id="IPR057326">
    <property type="entry name" value="KR_dom"/>
</dbReference>
<sequence length="251" mass="25348">MPTSRRPVTVITGAGRGIGAATARHLAGTGHDVVLGYRRDRAAAESVAAQAAGHGARAVAVRADVTDEDDVDRLFDAAAELGPVTGVVANAGATLHVGDLADTSVEVIRRVLDVNLLGVLLCCRRAARTMSTRRGGSGGAIVTVSSAAATLGSAHEYVHYAAAKAGVDALTIGLAKELAGDGIRVNAVAPGTVRTEIHAAAGDPGRPERVAARIPLGRPGEVDEIAPAIGWLLDPRASYISGAVLRVAGGL</sequence>
<dbReference type="Gene3D" id="3.40.50.720">
    <property type="entry name" value="NAD(P)-binding Rossmann-like Domain"/>
    <property type="match status" value="1"/>
</dbReference>
<dbReference type="Pfam" id="PF13561">
    <property type="entry name" value="adh_short_C2"/>
    <property type="match status" value="1"/>
</dbReference>
<evidence type="ECO:0000259" key="3">
    <source>
        <dbReference type="SMART" id="SM00822"/>
    </source>
</evidence>
<gene>
    <name evidence="4" type="ORF">GGQ55_001523</name>
</gene>
<dbReference type="Proteomes" id="UP000541969">
    <property type="component" value="Unassembled WGS sequence"/>
</dbReference>
<dbReference type="CDD" id="cd05233">
    <property type="entry name" value="SDR_c"/>
    <property type="match status" value="1"/>
</dbReference>
<feature type="domain" description="Ketoreductase" evidence="3">
    <location>
        <begin position="7"/>
        <end position="213"/>
    </location>
</feature>
<dbReference type="PROSITE" id="PS00061">
    <property type="entry name" value="ADH_SHORT"/>
    <property type="match status" value="1"/>
</dbReference>
<proteinExistence type="inferred from homology"/>
<dbReference type="PANTHER" id="PTHR42760">
    <property type="entry name" value="SHORT-CHAIN DEHYDROGENASES/REDUCTASES FAMILY MEMBER"/>
    <property type="match status" value="1"/>
</dbReference>
<protein>
    <submittedName>
        <fullName evidence="4">Glucose 1-dehydrogenase</fullName>
        <ecNumber evidence="4">1.1.1.47</ecNumber>
    </submittedName>
</protein>
<accession>A0A853CB76</accession>
<dbReference type="AlphaFoldDB" id="A0A853CB76"/>
<dbReference type="PANTHER" id="PTHR42760:SF40">
    <property type="entry name" value="3-OXOACYL-[ACYL-CARRIER-PROTEIN] REDUCTASE, CHLOROPLASTIC"/>
    <property type="match status" value="1"/>
</dbReference>
<dbReference type="EC" id="1.1.1.47" evidence="4"/>
<evidence type="ECO:0000313" key="4">
    <source>
        <dbReference type="EMBL" id="NYJ05245.1"/>
    </source>
</evidence>
<dbReference type="GO" id="GO:0030497">
    <property type="term" value="P:fatty acid elongation"/>
    <property type="evidence" value="ECO:0007669"/>
    <property type="project" value="TreeGrafter"/>
</dbReference>
<evidence type="ECO:0000256" key="2">
    <source>
        <dbReference type="ARBA" id="ARBA00023002"/>
    </source>
</evidence>
<dbReference type="EMBL" id="JACBZT010000001">
    <property type="protein sequence ID" value="NYJ05245.1"/>
    <property type="molecule type" value="Genomic_DNA"/>
</dbReference>
<dbReference type="PRINTS" id="PR00081">
    <property type="entry name" value="GDHRDH"/>
</dbReference>
<dbReference type="SUPFAM" id="SSF51735">
    <property type="entry name" value="NAD(P)-binding Rossmann-fold domains"/>
    <property type="match status" value="1"/>
</dbReference>
<reference evidence="4 5" key="1">
    <citation type="submission" date="2020-07" db="EMBL/GenBank/DDBJ databases">
        <title>Sequencing the genomes of 1000 actinobacteria strains.</title>
        <authorList>
            <person name="Klenk H.-P."/>
        </authorList>
    </citation>
    <scope>NUCLEOTIDE SEQUENCE [LARGE SCALE GENOMIC DNA]</scope>
    <source>
        <strain evidence="4 5">DSM 104001</strain>
    </source>
</reference>